<organism evidence="1 2">
    <name type="scientific">Trichuris suis</name>
    <name type="common">pig whipworm</name>
    <dbReference type="NCBI Taxonomy" id="68888"/>
    <lineage>
        <taxon>Eukaryota</taxon>
        <taxon>Metazoa</taxon>
        <taxon>Ecdysozoa</taxon>
        <taxon>Nematoda</taxon>
        <taxon>Enoplea</taxon>
        <taxon>Dorylaimia</taxon>
        <taxon>Trichinellida</taxon>
        <taxon>Trichuridae</taxon>
        <taxon>Trichuris</taxon>
    </lineage>
</organism>
<evidence type="ECO:0000313" key="2">
    <source>
        <dbReference type="Proteomes" id="UP000030764"/>
    </source>
</evidence>
<sequence>MVDGITEATNLILSRLQEITEDRTAWKTMNFQDCSCPVVSESKRLTVRMKEVVGRYEREVIIHAIYGRQLASATYILVD</sequence>
<dbReference type="EMBL" id="KL363222">
    <property type="protein sequence ID" value="KFD52891.1"/>
    <property type="molecule type" value="Genomic_DNA"/>
</dbReference>
<dbReference type="AlphaFoldDB" id="A0A085M6P5"/>
<accession>A0A085M6P5</accession>
<protein>
    <submittedName>
        <fullName evidence="1">Uncharacterized protein</fullName>
    </submittedName>
</protein>
<proteinExistence type="predicted"/>
<evidence type="ECO:0000313" key="1">
    <source>
        <dbReference type="EMBL" id="KFD52891.1"/>
    </source>
</evidence>
<gene>
    <name evidence="1" type="ORF">M513_06201</name>
</gene>
<name>A0A085M6P5_9BILA</name>
<dbReference type="Proteomes" id="UP000030764">
    <property type="component" value="Unassembled WGS sequence"/>
</dbReference>
<reference evidence="1 2" key="1">
    <citation type="journal article" date="2014" name="Nat. Genet.">
        <title>Genome and transcriptome of the porcine whipworm Trichuris suis.</title>
        <authorList>
            <person name="Jex A.R."/>
            <person name="Nejsum P."/>
            <person name="Schwarz E.M."/>
            <person name="Hu L."/>
            <person name="Young N.D."/>
            <person name="Hall R.S."/>
            <person name="Korhonen P.K."/>
            <person name="Liao S."/>
            <person name="Thamsborg S."/>
            <person name="Xia J."/>
            <person name="Xu P."/>
            <person name="Wang S."/>
            <person name="Scheerlinck J.P."/>
            <person name="Hofmann A."/>
            <person name="Sternberg P.W."/>
            <person name="Wang J."/>
            <person name="Gasser R.B."/>
        </authorList>
    </citation>
    <scope>NUCLEOTIDE SEQUENCE [LARGE SCALE GENOMIC DNA]</scope>
    <source>
        <strain evidence="1">DCEP-RM93M</strain>
    </source>
</reference>
<keyword evidence="2" id="KW-1185">Reference proteome</keyword>